<dbReference type="EMBL" id="MN740114">
    <property type="protein sequence ID" value="QHT88321.1"/>
    <property type="molecule type" value="Genomic_DNA"/>
</dbReference>
<accession>A0A6C0I5P1</accession>
<proteinExistence type="predicted"/>
<sequence>MLYQTVRAFHSVWIYIRGVYRSLCPLPTEPTFSNEWMTVTDDYTLERVSFPESMRTNIDIATRTAPNGRTDERRAIWHKGVTRKGYYHYHLFDMCSPPWYMITCNGNDMTAELAPYICPGNVIDREFLNIFVKDGNWRILDPETFEEVEFPSEPVVIQNAQ</sequence>
<dbReference type="AlphaFoldDB" id="A0A6C0I5P1"/>
<protein>
    <submittedName>
        <fullName evidence="1">Uncharacterized protein</fullName>
    </submittedName>
</protein>
<evidence type="ECO:0000313" key="1">
    <source>
        <dbReference type="EMBL" id="QHT88321.1"/>
    </source>
</evidence>
<organism evidence="1">
    <name type="scientific">viral metagenome</name>
    <dbReference type="NCBI Taxonomy" id="1070528"/>
    <lineage>
        <taxon>unclassified sequences</taxon>
        <taxon>metagenomes</taxon>
        <taxon>organismal metagenomes</taxon>
    </lineage>
</organism>
<name>A0A6C0I5P1_9ZZZZ</name>
<reference evidence="1" key="1">
    <citation type="journal article" date="2020" name="Nature">
        <title>Giant virus diversity and host interactions through global metagenomics.</title>
        <authorList>
            <person name="Schulz F."/>
            <person name="Roux S."/>
            <person name="Paez-Espino D."/>
            <person name="Jungbluth S."/>
            <person name="Walsh D.A."/>
            <person name="Denef V.J."/>
            <person name="McMahon K.D."/>
            <person name="Konstantinidis K.T."/>
            <person name="Eloe-Fadrosh E.A."/>
            <person name="Kyrpides N.C."/>
            <person name="Woyke T."/>
        </authorList>
    </citation>
    <scope>NUCLEOTIDE SEQUENCE</scope>
    <source>
        <strain evidence="1">GVMAG-M-3300023184-50</strain>
    </source>
</reference>